<proteinExistence type="predicted"/>
<reference evidence="1 2" key="1">
    <citation type="journal article" date="2019" name="Emerg. Microbes Infect.">
        <title>Comprehensive subspecies identification of 175 nontuberculous mycobacteria species based on 7547 genomic profiles.</title>
        <authorList>
            <person name="Matsumoto Y."/>
            <person name="Kinjo T."/>
            <person name="Motooka D."/>
            <person name="Nabeya D."/>
            <person name="Jung N."/>
            <person name="Uechi K."/>
            <person name="Horii T."/>
            <person name="Iida T."/>
            <person name="Fujita J."/>
            <person name="Nakamura S."/>
        </authorList>
    </citation>
    <scope>NUCLEOTIDE SEQUENCE [LARGE SCALE GENOMIC DNA]</scope>
    <source>
        <strain evidence="1 2">JCM 30726</strain>
    </source>
</reference>
<organism evidence="1 2">
    <name type="scientific">Mycobacterium timonense</name>
    <dbReference type="NCBI Taxonomy" id="701043"/>
    <lineage>
        <taxon>Bacteria</taxon>
        <taxon>Bacillati</taxon>
        <taxon>Actinomycetota</taxon>
        <taxon>Actinomycetes</taxon>
        <taxon>Mycobacteriales</taxon>
        <taxon>Mycobacteriaceae</taxon>
        <taxon>Mycobacterium</taxon>
        <taxon>Mycobacterium avium complex (MAC)</taxon>
    </lineage>
</organism>
<evidence type="ECO:0000313" key="2">
    <source>
        <dbReference type="Proteomes" id="UP000465301"/>
    </source>
</evidence>
<dbReference type="AlphaFoldDB" id="A0A7I9Z4K0"/>
<sequence>MVCTDEGWQLRGPLHPDRELRDVLEFRLQSLSPEELEVVEVLAVAELLDWENLSDICDAEAMATLERRGLIQLVADGSHTLAQLNHPMLGEAAIRYAGTVRVRQLNGLLAKT</sequence>
<evidence type="ECO:0000313" key="1">
    <source>
        <dbReference type="EMBL" id="GFG95647.1"/>
    </source>
</evidence>
<dbReference type="Proteomes" id="UP000465301">
    <property type="component" value="Unassembled WGS sequence"/>
</dbReference>
<gene>
    <name evidence="1" type="ORF">MTIM_15260</name>
</gene>
<comment type="caution">
    <text evidence="1">The sequence shown here is derived from an EMBL/GenBank/DDBJ whole genome shotgun (WGS) entry which is preliminary data.</text>
</comment>
<keyword evidence="2" id="KW-1185">Reference proteome</keyword>
<name>A0A7I9Z4K0_9MYCO</name>
<protein>
    <submittedName>
        <fullName evidence="1">Uncharacterized protein</fullName>
    </submittedName>
</protein>
<accession>A0A7I9Z4K0</accession>
<dbReference type="EMBL" id="BLLA01000001">
    <property type="protein sequence ID" value="GFG95647.1"/>
    <property type="molecule type" value="Genomic_DNA"/>
</dbReference>